<comment type="catalytic activity">
    <reaction evidence="10 15">
        <text>2'-deoxycytidine + H2O + H(+) = 2'-deoxyuridine + NH4(+)</text>
        <dbReference type="Rhea" id="RHEA:13433"/>
        <dbReference type="ChEBI" id="CHEBI:15377"/>
        <dbReference type="ChEBI" id="CHEBI:15378"/>
        <dbReference type="ChEBI" id="CHEBI:15698"/>
        <dbReference type="ChEBI" id="CHEBI:16450"/>
        <dbReference type="ChEBI" id="CHEBI:28938"/>
        <dbReference type="EC" id="3.5.4.5"/>
    </reaction>
</comment>
<evidence type="ECO:0000313" key="17">
    <source>
        <dbReference type="EMBL" id="MBT1696323.1"/>
    </source>
</evidence>
<comment type="caution">
    <text evidence="17">The sequence shown here is derived from an EMBL/GenBank/DDBJ whole genome shotgun (WGS) entry which is preliminary data.</text>
</comment>
<proteinExistence type="inferred from homology"/>
<comment type="cofactor">
    <cofactor evidence="1 14 15">
        <name>Zn(2+)</name>
        <dbReference type="ChEBI" id="CHEBI:29105"/>
    </cofactor>
</comment>
<evidence type="ECO:0000256" key="2">
    <source>
        <dbReference type="ARBA" id="ARBA00003949"/>
    </source>
</evidence>
<evidence type="ECO:0000256" key="11">
    <source>
        <dbReference type="ARBA" id="ARBA00049558"/>
    </source>
</evidence>
<evidence type="ECO:0000256" key="12">
    <source>
        <dbReference type="PIRSR" id="PIRSR606262-1"/>
    </source>
</evidence>
<dbReference type="PROSITE" id="PS51747">
    <property type="entry name" value="CYT_DCMP_DEAMINASES_2"/>
    <property type="match status" value="1"/>
</dbReference>
<gene>
    <name evidence="17" type="primary">cdd</name>
    <name evidence="17" type="ORF">KK083_05515</name>
</gene>
<evidence type="ECO:0000256" key="13">
    <source>
        <dbReference type="PIRSR" id="PIRSR606262-2"/>
    </source>
</evidence>
<dbReference type="GO" id="GO:0055086">
    <property type="term" value="P:nucleobase-containing small molecule metabolic process"/>
    <property type="evidence" value="ECO:0007669"/>
    <property type="project" value="UniProtKB-ARBA"/>
</dbReference>
<feature type="active site" description="Proton donor" evidence="12">
    <location>
        <position position="69"/>
    </location>
</feature>
<name>A0AAP2GLY1_9BACT</name>
<dbReference type="NCBIfam" id="NF004064">
    <property type="entry name" value="PRK05578.1"/>
    <property type="match status" value="1"/>
</dbReference>
<feature type="domain" description="CMP/dCMP-type deaminase" evidence="16">
    <location>
        <begin position="15"/>
        <end position="152"/>
    </location>
</feature>
<keyword evidence="6 14" id="KW-0479">Metal-binding</keyword>
<dbReference type="EC" id="3.5.4.5" evidence="4 15"/>
<organism evidence="17 18">
    <name type="scientific">Chryseosolibacter histidini</name>
    <dbReference type="NCBI Taxonomy" id="2782349"/>
    <lineage>
        <taxon>Bacteria</taxon>
        <taxon>Pseudomonadati</taxon>
        <taxon>Bacteroidota</taxon>
        <taxon>Cytophagia</taxon>
        <taxon>Cytophagales</taxon>
        <taxon>Chryseotaleaceae</taxon>
        <taxon>Chryseosolibacter</taxon>
    </lineage>
</organism>
<dbReference type="SUPFAM" id="SSF53927">
    <property type="entry name" value="Cytidine deaminase-like"/>
    <property type="match status" value="1"/>
</dbReference>
<protein>
    <recommendedName>
        <fullName evidence="5 15">Cytidine deaminase</fullName>
        <ecNumber evidence="4 15">3.5.4.5</ecNumber>
    </recommendedName>
    <alternativeName>
        <fullName evidence="9 15">Cytidine aminohydrolase</fullName>
    </alternativeName>
</protein>
<evidence type="ECO:0000256" key="6">
    <source>
        <dbReference type="ARBA" id="ARBA00022723"/>
    </source>
</evidence>
<dbReference type="EMBL" id="JAHESF010000004">
    <property type="protein sequence ID" value="MBT1696323.1"/>
    <property type="molecule type" value="Genomic_DNA"/>
</dbReference>
<dbReference type="GO" id="GO:0004126">
    <property type="term" value="F:cytidine deaminase activity"/>
    <property type="evidence" value="ECO:0007669"/>
    <property type="project" value="UniProtKB-UniRule"/>
</dbReference>
<keyword evidence="8 14" id="KW-0862">Zinc</keyword>
<evidence type="ECO:0000256" key="15">
    <source>
        <dbReference type="RuleBase" id="RU364006"/>
    </source>
</evidence>
<dbReference type="Proteomes" id="UP001319200">
    <property type="component" value="Unassembled WGS sequence"/>
</dbReference>
<evidence type="ECO:0000256" key="14">
    <source>
        <dbReference type="PIRSR" id="PIRSR606262-3"/>
    </source>
</evidence>
<evidence type="ECO:0000256" key="7">
    <source>
        <dbReference type="ARBA" id="ARBA00022801"/>
    </source>
</evidence>
<dbReference type="GO" id="GO:0008270">
    <property type="term" value="F:zinc ion binding"/>
    <property type="evidence" value="ECO:0007669"/>
    <property type="project" value="UniProtKB-UniRule"/>
</dbReference>
<evidence type="ECO:0000256" key="3">
    <source>
        <dbReference type="ARBA" id="ARBA00006576"/>
    </source>
</evidence>
<dbReference type="InterPro" id="IPR016193">
    <property type="entry name" value="Cytidine_deaminase-like"/>
</dbReference>
<dbReference type="GO" id="GO:0072527">
    <property type="term" value="P:pyrimidine-containing compound metabolic process"/>
    <property type="evidence" value="ECO:0007669"/>
    <property type="project" value="UniProtKB-ARBA"/>
</dbReference>
<feature type="binding site" evidence="14">
    <location>
        <position position="67"/>
    </location>
    <ligand>
        <name>Zn(2+)</name>
        <dbReference type="ChEBI" id="CHEBI:29105"/>
        <note>catalytic</note>
    </ligand>
</feature>
<dbReference type="NCBIfam" id="TIGR01354">
    <property type="entry name" value="cyt_deam_tetra"/>
    <property type="match status" value="1"/>
</dbReference>
<evidence type="ECO:0000259" key="16">
    <source>
        <dbReference type="PROSITE" id="PS51747"/>
    </source>
</evidence>
<dbReference type="CDD" id="cd01283">
    <property type="entry name" value="cytidine_deaminase"/>
    <property type="match status" value="1"/>
</dbReference>
<dbReference type="PANTHER" id="PTHR11644">
    <property type="entry name" value="CYTIDINE DEAMINASE"/>
    <property type="match status" value="1"/>
</dbReference>
<dbReference type="AlphaFoldDB" id="A0AAP2GLY1"/>
<comment type="similarity">
    <text evidence="3 15">Belongs to the cytidine and deoxycytidylate deaminase family.</text>
</comment>
<evidence type="ECO:0000256" key="4">
    <source>
        <dbReference type="ARBA" id="ARBA00012783"/>
    </source>
</evidence>
<evidence type="ECO:0000256" key="8">
    <source>
        <dbReference type="ARBA" id="ARBA00022833"/>
    </source>
</evidence>
<evidence type="ECO:0000256" key="1">
    <source>
        <dbReference type="ARBA" id="ARBA00001947"/>
    </source>
</evidence>
<feature type="binding site" evidence="14">
    <location>
        <position position="109"/>
    </location>
    <ligand>
        <name>Zn(2+)</name>
        <dbReference type="ChEBI" id="CHEBI:29105"/>
        <note>catalytic</note>
    </ligand>
</feature>
<dbReference type="PANTHER" id="PTHR11644:SF2">
    <property type="entry name" value="CYTIDINE DEAMINASE"/>
    <property type="match status" value="1"/>
</dbReference>
<dbReference type="InterPro" id="IPR002125">
    <property type="entry name" value="CMP_dCMP_dom"/>
</dbReference>
<comment type="function">
    <text evidence="2 15">This enzyme scavenges exogenous and endogenous cytidine and 2'-deoxycytidine for UMP synthesis.</text>
</comment>
<sequence length="160" mass="17715">MNNFIIVDHLEDLDLESKYLTHKAKDATGHAYAPYSKFLVGAAVLLEDGTIVTGTNQENAAYPSGMCAERVALFAAAALHPEKKITKIAVVAKRKGGKETLPATSCGPCRQVMLEFEQRQEKLIEVIMQNQEHKWVKAPSAESLLPFSFTKASLEHHEKH</sequence>
<feature type="binding site" evidence="13">
    <location>
        <begin position="56"/>
        <end position="62"/>
    </location>
    <ligand>
        <name>substrate</name>
    </ligand>
</feature>
<evidence type="ECO:0000256" key="10">
    <source>
        <dbReference type="ARBA" id="ARBA00049252"/>
    </source>
</evidence>
<comment type="catalytic activity">
    <reaction evidence="11 15">
        <text>cytidine + H2O + H(+) = uridine + NH4(+)</text>
        <dbReference type="Rhea" id="RHEA:16069"/>
        <dbReference type="ChEBI" id="CHEBI:15377"/>
        <dbReference type="ChEBI" id="CHEBI:15378"/>
        <dbReference type="ChEBI" id="CHEBI:16704"/>
        <dbReference type="ChEBI" id="CHEBI:17562"/>
        <dbReference type="ChEBI" id="CHEBI:28938"/>
        <dbReference type="EC" id="3.5.4.5"/>
    </reaction>
</comment>
<dbReference type="InterPro" id="IPR006262">
    <property type="entry name" value="Cyt_deam_tetra"/>
</dbReference>
<dbReference type="GO" id="GO:0005829">
    <property type="term" value="C:cytosol"/>
    <property type="evidence" value="ECO:0007669"/>
    <property type="project" value="TreeGrafter"/>
</dbReference>
<dbReference type="Gene3D" id="3.40.140.10">
    <property type="entry name" value="Cytidine Deaminase, domain 2"/>
    <property type="match status" value="1"/>
</dbReference>
<feature type="binding site" evidence="14">
    <location>
        <position position="106"/>
    </location>
    <ligand>
        <name>Zn(2+)</name>
        <dbReference type="ChEBI" id="CHEBI:29105"/>
        <note>catalytic</note>
    </ligand>
</feature>
<evidence type="ECO:0000313" key="18">
    <source>
        <dbReference type="Proteomes" id="UP001319200"/>
    </source>
</evidence>
<keyword evidence="18" id="KW-1185">Reference proteome</keyword>
<reference evidence="17 18" key="1">
    <citation type="submission" date="2021-05" db="EMBL/GenBank/DDBJ databases">
        <title>A Polyphasic approach of four new species of the genus Ohtaekwangia: Ohtaekwangia histidinii sp. nov., Ohtaekwangia cretensis sp. nov., Ohtaekwangia indiensis sp. nov., Ohtaekwangia reichenbachii sp. nov. from diverse environment.</title>
        <authorList>
            <person name="Octaviana S."/>
        </authorList>
    </citation>
    <scope>NUCLEOTIDE SEQUENCE [LARGE SCALE GENOMIC DNA]</scope>
    <source>
        <strain evidence="17 18">PWU4</strain>
    </source>
</reference>
<dbReference type="RefSeq" id="WP_254161543.1">
    <property type="nucleotide sequence ID" value="NZ_JAHESF010000004.1"/>
</dbReference>
<accession>A0AAP2GLY1</accession>
<keyword evidence="7 15" id="KW-0378">Hydrolase</keyword>
<dbReference type="InterPro" id="IPR050202">
    <property type="entry name" value="Cyt/Deoxycyt_deaminase"/>
</dbReference>
<dbReference type="Pfam" id="PF00383">
    <property type="entry name" value="dCMP_cyt_deam_1"/>
    <property type="match status" value="1"/>
</dbReference>
<evidence type="ECO:0000256" key="9">
    <source>
        <dbReference type="ARBA" id="ARBA00032005"/>
    </source>
</evidence>
<evidence type="ECO:0000256" key="5">
    <source>
        <dbReference type="ARBA" id="ARBA00018266"/>
    </source>
</evidence>